<gene>
    <name evidence="2" type="ORF">BJ875DRAFT_19580</name>
</gene>
<dbReference type="Pfam" id="PF01636">
    <property type="entry name" value="APH"/>
    <property type="match status" value="1"/>
</dbReference>
<evidence type="ECO:0000313" key="3">
    <source>
        <dbReference type="Proteomes" id="UP000824998"/>
    </source>
</evidence>
<dbReference type="PANTHER" id="PTHR21310">
    <property type="entry name" value="AMINOGLYCOSIDE PHOSPHOTRANSFERASE-RELATED-RELATED"/>
    <property type="match status" value="1"/>
</dbReference>
<dbReference type="InterPro" id="IPR051678">
    <property type="entry name" value="AGP_Transferase"/>
</dbReference>
<evidence type="ECO:0000313" key="2">
    <source>
        <dbReference type="EMBL" id="KAG9234269.1"/>
    </source>
</evidence>
<accession>A0A9P8C566</accession>
<dbReference type="SUPFAM" id="SSF56112">
    <property type="entry name" value="Protein kinase-like (PK-like)"/>
    <property type="match status" value="1"/>
</dbReference>
<protein>
    <recommendedName>
        <fullName evidence="1">Aminoglycoside phosphotransferase domain-containing protein</fullName>
    </recommendedName>
</protein>
<proteinExistence type="predicted"/>
<reference evidence="2" key="1">
    <citation type="journal article" date="2021" name="IMA Fungus">
        <title>Genomic characterization of three marine fungi, including Emericellopsis atlantica sp. nov. with signatures of a generalist lifestyle and marine biomass degradation.</title>
        <authorList>
            <person name="Hagestad O.C."/>
            <person name="Hou L."/>
            <person name="Andersen J.H."/>
            <person name="Hansen E.H."/>
            <person name="Altermark B."/>
            <person name="Li C."/>
            <person name="Kuhnert E."/>
            <person name="Cox R.J."/>
            <person name="Crous P.W."/>
            <person name="Spatafora J.W."/>
            <person name="Lail K."/>
            <person name="Amirebrahimi M."/>
            <person name="Lipzen A."/>
            <person name="Pangilinan J."/>
            <person name="Andreopoulos W."/>
            <person name="Hayes R.D."/>
            <person name="Ng V."/>
            <person name="Grigoriev I.V."/>
            <person name="Jackson S.A."/>
            <person name="Sutton T.D.S."/>
            <person name="Dobson A.D.W."/>
            <person name="Rama T."/>
        </authorList>
    </citation>
    <scope>NUCLEOTIDE SEQUENCE</scope>
    <source>
        <strain evidence="2">TRa018bII</strain>
    </source>
</reference>
<evidence type="ECO:0000259" key="1">
    <source>
        <dbReference type="Pfam" id="PF01636"/>
    </source>
</evidence>
<dbReference type="Gene3D" id="3.90.1200.10">
    <property type="match status" value="1"/>
</dbReference>
<comment type="caution">
    <text evidence="2">The sequence shown here is derived from an EMBL/GenBank/DDBJ whole genome shotgun (WGS) entry which is preliminary data.</text>
</comment>
<name>A0A9P8C566_9HELO</name>
<feature type="domain" description="Aminoglycoside phosphotransferase" evidence="1">
    <location>
        <begin position="57"/>
        <end position="245"/>
    </location>
</feature>
<dbReference type="InterPro" id="IPR011009">
    <property type="entry name" value="Kinase-like_dom_sf"/>
</dbReference>
<organism evidence="2 3">
    <name type="scientific">Amylocarpus encephaloides</name>
    <dbReference type="NCBI Taxonomy" id="45428"/>
    <lineage>
        <taxon>Eukaryota</taxon>
        <taxon>Fungi</taxon>
        <taxon>Dikarya</taxon>
        <taxon>Ascomycota</taxon>
        <taxon>Pezizomycotina</taxon>
        <taxon>Leotiomycetes</taxon>
        <taxon>Helotiales</taxon>
        <taxon>Helotiales incertae sedis</taxon>
        <taxon>Amylocarpus</taxon>
    </lineage>
</organism>
<dbReference type="AlphaFoldDB" id="A0A9P8C566"/>
<dbReference type="EMBL" id="MU251469">
    <property type="protein sequence ID" value="KAG9234269.1"/>
    <property type="molecule type" value="Genomic_DNA"/>
</dbReference>
<keyword evidence="3" id="KW-1185">Reference proteome</keyword>
<dbReference type="InterPro" id="IPR002575">
    <property type="entry name" value="Aminoglycoside_PTrfase"/>
</dbReference>
<sequence length="371" mass="40837">MVQPSHPKTIPTKFETSSSTRDFFARNKLPVDTLRPCLDFISLHYPRHQINPLSSQGFCSLTFLLASPETNLIVQFRPPAYSLDTNVARLASRIYPAYAPRTRGLGRLGDGGGGLLVYEMSRTPGISLQSLRAHDPERAQDAGFLARLVKDFAAFQVASYHASTSLPRPKDLGPVASSLSPRLRALHARLPPRFRSKTRFLLATLPLITGALPWVLTHGDLLPGNIMLSPTSGRLTGLVDWAESEVLPFGMSFYGLEELLGTLQPPSCFVYHPQSSRLRTVFWDELEAGIPGSREDNGEMRRKVGLARDLGVLLWFGIAFDSGAINRVISEGRDGDSSDFIKLAAFLGISEGEGESSREVERMDLDVDSKL</sequence>
<dbReference type="Proteomes" id="UP000824998">
    <property type="component" value="Unassembled WGS sequence"/>
</dbReference>
<dbReference type="OrthoDB" id="5598852at2759"/>
<dbReference type="PANTHER" id="PTHR21310:SF59">
    <property type="entry name" value="AMINOGLYCOSIDE PHOSPHOTRANSFERASE DOMAIN-CONTAINING PROTEIN"/>
    <property type="match status" value="1"/>
</dbReference>